<name>A0A2N0H634_9SPHN</name>
<proteinExistence type="predicted"/>
<dbReference type="InterPro" id="IPR032710">
    <property type="entry name" value="NTF2-like_dom_sf"/>
</dbReference>
<dbReference type="RefSeq" id="WP_100867230.1">
    <property type="nucleotide sequence ID" value="NZ_PHUF01000004.1"/>
</dbReference>
<dbReference type="CDD" id="cd00531">
    <property type="entry name" value="NTF2_like"/>
    <property type="match status" value="1"/>
</dbReference>
<accession>A0A2N0H634</accession>
<evidence type="ECO:0000313" key="3">
    <source>
        <dbReference type="Proteomes" id="UP000232587"/>
    </source>
</evidence>
<dbReference type="InterPro" id="IPR037401">
    <property type="entry name" value="SnoaL-like"/>
</dbReference>
<dbReference type="OrthoDB" id="2860904at2"/>
<evidence type="ECO:0000313" key="2">
    <source>
        <dbReference type="EMBL" id="PKB14380.1"/>
    </source>
</evidence>
<evidence type="ECO:0000259" key="1">
    <source>
        <dbReference type="Pfam" id="PF13577"/>
    </source>
</evidence>
<dbReference type="EMBL" id="PHUF01000004">
    <property type="protein sequence ID" value="PKB14380.1"/>
    <property type="molecule type" value="Genomic_DNA"/>
</dbReference>
<keyword evidence="3" id="KW-1185">Reference proteome</keyword>
<sequence length="140" mass="15501">MADLAADRDSIRHLLALYTYNGDRGRVEQLAACFAQAGVLEFPGTVATGPDDIAAALQSGTRNPALSFVHHHITNPLIEIDHDTATARSYFSVHTDIGPDHSGTYSDWLVRTPQGWRFARRLVRIDWQAPGSLFRAMVTR</sequence>
<dbReference type="Pfam" id="PF13577">
    <property type="entry name" value="SnoaL_4"/>
    <property type="match status" value="1"/>
</dbReference>
<dbReference type="Gene3D" id="3.10.450.50">
    <property type="match status" value="1"/>
</dbReference>
<feature type="domain" description="SnoaL-like" evidence="1">
    <location>
        <begin position="5"/>
        <end position="121"/>
    </location>
</feature>
<comment type="caution">
    <text evidence="2">The sequence shown here is derived from an EMBL/GenBank/DDBJ whole genome shotgun (WGS) entry which is preliminary data.</text>
</comment>
<dbReference type="AlphaFoldDB" id="A0A2N0H634"/>
<dbReference type="Proteomes" id="UP000232587">
    <property type="component" value="Unassembled WGS sequence"/>
</dbReference>
<protein>
    <submittedName>
        <fullName evidence="2">SnoaL-like protein</fullName>
    </submittedName>
</protein>
<dbReference type="SUPFAM" id="SSF54427">
    <property type="entry name" value="NTF2-like"/>
    <property type="match status" value="1"/>
</dbReference>
<organism evidence="2 3">
    <name type="scientific">Novosphingobium kunmingense</name>
    <dbReference type="NCBI Taxonomy" id="1211806"/>
    <lineage>
        <taxon>Bacteria</taxon>
        <taxon>Pseudomonadati</taxon>
        <taxon>Pseudomonadota</taxon>
        <taxon>Alphaproteobacteria</taxon>
        <taxon>Sphingomonadales</taxon>
        <taxon>Sphingomonadaceae</taxon>
        <taxon>Novosphingobium</taxon>
    </lineage>
</organism>
<reference evidence="2 3" key="1">
    <citation type="submission" date="2017-11" db="EMBL/GenBank/DDBJ databases">
        <title>Genomic Encyclopedia of Type Strains, Phase III (KMG-III): the genomes of soil and plant-associated and newly described type strains.</title>
        <authorList>
            <person name="Whitman W."/>
        </authorList>
    </citation>
    <scope>NUCLEOTIDE SEQUENCE [LARGE SCALE GENOMIC DNA]</scope>
    <source>
        <strain evidence="2 3">CGMCC 1.12274</strain>
    </source>
</reference>
<gene>
    <name evidence="2" type="ORF">B0I00_1967</name>
</gene>